<protein>
    <submittedName>
        <fullName evidence="5">SET domain-containing protein 6</fullName>
    </submittedName>
</protein>
<dbReference type="SUPFAM" id="SSF82199">
    <property type="entry name" value="SET domain"/>
    <property type="match status" value="1"/>
</dbReference>
<dbReference type="Pfam" id="PF00856">
    <property type="entry name" value="SET"/>
    <property type="match status" value="1"/>
</dbReference>
<accession>A0A0G2HT14</accession>
<evidence type="ECO:0000256" key="3">
    <source>
        <dbReference type="ARBA" id="ARBA00022691"/>
    </source>
</evidence>
<gene>
    <name evidence="5" type="ORF">EMCG_04090</name>
</gene>
<dbReference type="GO" id="GO:0032259">
    <property type="term" value="P:methylation"/>
    <property type="evidence" value="ECO:0007669"/>
    <property type="project" value="UniProtKB-KW"/>
</dbReference>
<dbReference type="InterPro" id="IPR001214">
    <property type="entry name" value="SET_dom"/>
</dbReference>
<organism evidence="5 6">
    <name type="scientific">[Emmonsia] crescens</name>
    <dbReference type="NCBI Taxonomy" id="73230"/>
    <lineage>
        <taxon>Eukaryota</taxon>
        <taxon>Fungi</taxon>
        <taxon>Dikarya</taxon>
        <taxon>Ascomycota</taxon>
        <taxon>Pezizomycotina</taxon>
        <taxon>Eurotiomycetes</taxon>
        <taxon>Eurotiomycetidae</taxon>
        <taxon>Onygenales</taxon>
        <taxon>Ajellomycetaceae</taxon>
        <taxon>Emergomyces</taxon>
    </lineage>
</organism>
<evidence type="ECO:0000313" key="6">
    <source>
        <dbReference type="Proteomes" id="UP000034164"/>
    </source>
</evidence>
<dbReference type="Gene3D" id="3.90.1410.10">
    <property type="entry name" value="set domain protein methyltransferase, domain 1"/>
    <property type="match status" value="1"/>
</dbReference>
<dbReference type="Pfam" id="PF09273">
    <property type="entry name" value="Rubis-subs-bind"/>
    <property type="match status" value="1"/>
</dbReference>
<dbReference type="SUPFAM" id="SSF81822">
    <property type="entry name" value="RuBisCo LSMT C-terminal, substrate-binding domain"/>
    <property type="match status" value="1"/>
</dbReference>
<dbReference type="Gene3D" id="3.90.1420.10">
    <property type="entry name" value="Rubisco LSMT, substrate-binding domain"/>
    <property type="match status" value="1"/>
</dbReference>
<evidence type="ECO:0000259" key="4">
    <source>
        <dbReference type="PROSITE" id="PS50280"/>
    </source>
</evidence>
<sequence>MSNSSHFGECDRFSQLSDEFMCWLKQNPGVRVSPKIKIADLRFEGAGRGIVACNDINEDEELFAIPQDLVLSFQNSKLKDLLDINESDLGPWLCLILVMIYEYLQGGASPWSRYFQVLPTNFDSLMFWTDAELHELKGSAVLNKIGKSEAEETILVKILPTISRNPHLFPPTSGLSSYDSPEGKAVLLSIAHRMGSLIMAYAFDIEKDEDEEKEGQDGYVTDDEEQQLSKGMVPLADLLNADANRNNARLFQEDGYLAMKSIRQVRSGEEIFNDYGELPRTDLLRRYGYVTENYAQYDEAEVPIQTICKAAGLQSATPGPEQPRLAFLEDLGVFDDGYSISRLNPTTPLREALPEELLIVLNILTMPLEQFNQLKIKNKAPKPNLGVMEATLLAHAVQQTLGEYTTSLEKDAELLASFPNIQTPTSSTASARRFKMALQVRMGEKEILLHLLAALGELVTHQNQFPDVHSAMKRSTESFMGSDEKRRKL</sequence>
<evidence type="ECO:0000313" key="5">
    <source>
        <dbReference type="EMBL" id="KKZ61282.1"/>
    </source>
</evidence>
<dbReference type="EMBL" id="LCZI01001317">
    <property type="protein sequence ID" value="KKZ61282.1"/>
    <property type="molecule type" value="Genomic_DNA"/>
</dbReference>
<dbReference type="InterPro" id="IPR050600">
    <property type="entry name" value="SETD3_SETD6_MTase"/>
</dbReference>
<dbReference type="OrthoDB" id="341421at2759"/>
<reference evidence="6" key="1">
    <citation type="journal article" date="2015" name="PLoS Genet.">
        <title>The dynamic genome and transcriptome of the human fungal pathogen Blastomyces and close relative Emmonsia.</title>
        <authorList>
            <person name="Munoz J.F."/>
            <person name="Gauthier G.M."/>
            <person name="Desjardins C.A."/>
            <person name="Gallo J.E."/>
            <person name="Holder J."/>
            <person name="Sullivan T.D."/>
            <person name="Marty A.J."/>
            <person name="Carmen J.C."/>
            <person name="Chen Z."/>
            <person name="Ding L."/>
            <person name="Gujja S."/>
            <person name="Magrini V."/>
            <person name="Misas E."/>
            <person name="Mitreva M."/>
            <person name="Priest M."/>
            <person name="Saif S."/>
            <person name="Whiston E.A."/>
            <person name="Young S."/>
            <person name="Zeng Q."/>
            <person name="Goldman W.E."/>
            <person name="Mardis E.R."/>
            <person name="Taylor J.W."/>
            <person name="McEwen J.G."/>
            <person name="Clay O.K."/>
            <person name="Klein B.S."/>
            <person name="Cuomo C.A."/>
        </authorList>
    </citation>
    <scope>NUCLEOTIDE SEQUENCE [LARGE SCALE GENOMIC DNA]</scope>
    <source>
        <strain evidence="6">UAMH 3008</strain>
    </source>
</reference>
<dbReference type="VEuPathDB" id="FungiDB:EMCG_04090"/>
<keyword evidence="2" id="KW-0808">Transferase</keyword>
<name>A0A0G2HT14_9EURO</name>
<dbReference type="AlphaFoldDB" id="A0A0G2HT14"/>
<evidence type="ECO:0000256" key="2">
    <source>
        <dbReference type="ARBA" id="ARBA00022679"/>
    </source>
</evidence>
<dbReference type="InterPro" id="IPR015353">
    <property type="entry name" value="Rubisco_LSMT_subst-bd"/>
</dbReference>
<keyword evidence="1" id="KW-0489">Methyltransferase</keyword>
<dbReference type="InterPro" id="IPR036464">
    <property type="entry name" value="Rubisco_LSMT_subst-bd_sf"/>
</dbReference>
<dbReference type="GO" id="GO:0005634">
    <property type="term" value="C:nucleus"/>
    <property type="evidence" value="ECO:0007669"/>
    <property type="project" value="TreeGrafter"/>
</dbReference>
<dbReference type="InterPro" id="IPR046341">
    <property type="entry name" value="SET_dom_sf"/>
</dbReference>
<feature type="domain" description="SET" evidence="4">
    <location>
        <begin position="34"/>
        <end position="276"/>
    </location>
</feature>
<dbReference type="FunFam" id="3.90.1410.10:FF:000007">
    <property type="entry name" value="Ribosomal lysine N-methyltransferase 4"/>
    <property type="match status" value="1"/>
</dbReference>
<keyword evidence="3" id="KW-0949">S-adenosyl-L-methionine</keyword>
<dbReference type="PANTHER" id="PTHR13271">
    <property type="entry name" value="UNCHARACTERIZED PUTATIVE METHYLTRANSFERASE"/>
    <property type="match status" value="1"/>
</dbReference>
<evidence type="ECO:0000256" key="1">
    <source>
        <dbReference type="ARBA" id="ARBA00022603"/>
    </source>
</evidence>
<dbReference type="PROSITE" id="PS50280">
    <property type="entry name" value="SET"/>
    <property type="match status" value="1"/>
</dbReference>
<proteinExistence type="predicted"/>
<comment type="caution">
    <text evidence="5">The sequence shown here is derived from an EMBL/GenBank/DDBJ whole genome shotgun (WGS) entry which is preliminary data.</text>
</comment>
<dbReference type="Proteomes" id="UP000034164">
    <property type="component" value="Unassembled WGS sequence"/>
</dbReference>
<dbReference type="GO" id="GO:0016279">
    <property type="term" value="F:protein-lysine N-methyltransferase activity"/>
    <property type="evidence" value="ECO:0007669"/>
    <property type="project" value="TreeGrafter"/>
</dbReference>
<dbReference type="PANTHER" id="PTHR13271:SF34">
    <property type="entry name" value="N-LYSINE METHYLTRANSFERASE SETD6"/>
    <property type="match status" value="1"/>
</dbReference>